<dbReference type="Pfam" id="PF08241">
    <property type="entry name" value="Methyltransf_11"/>
    <property type="match status" value="1"/>
</dbReference>
<evidence type="ECO:0000313" key="3">
    <source>
        <dbReference type="Proteomes" id="UP000013776"/>
    </source>
</evidence>
<dbReference type="GO" id="GO:0032259">
    <property type="term" value="P:methylation"/>
    <property type="evidence" value="ECO:0007669"/>
    <property type="project" value="UniProtKB-KW"/>
</dbReference>
<feature type="domain" description="Methyltransferase type 11" evidence="1">
    <location>
        <begin position="80"/>
        <end position="170"/>
    </location>
</feature>
<keyword evidence="3" id="KW-1185">Reference proteome</keyword>
<reference evidence="2 3" key="1">
    <citation type="journal article" date="2013" name="MBio">
        <title>Genome sequencing of the plant pathogen Taphrina deformans, the causal agent of peach leaf curl.</title>
        <authorList>
            <person name="Cisse O.H."/>
            <person name="Almeida J.M.G.C.F."/>
            <person name="Fonseca A."/>
            <person name="Kumar A.A."/>
            <person name="Salojaervi J."/>
            <person name="Overmyer K."/>
            <person name="Hauser P.M."/>
            <person name="Pagni M."/>
        </authorList>
    </citation>
    <scope>NUCLEOTIDE SEQUENCE [LARGE SCALE GENOMIC DNA]</scope>
    <source>
        <strain evidence="3">PYCC 5710 / ATCC 11124 / CBS 356.35 / IMI 108563 / JCM 9778 / NBRC 8474</strain>
    </source>
</reference>
<dbReference type="InterPro" id="IPR029063">
    <property type="entry name" value="SAM-dependent_MTases_sf"/>
</dbReference>
<evidence type="ECO:0000259" key="1">
    <source>
        <dbReference type="Pfam" id="PF08241"/>
    </source>
</evidence>
<dbReference type="AlphaFoldDB" id="R4X6G0"/>
<comment type="caution">
    <text evidence="2">The sequence shown here is derived from an EMBL/GenBank/DDBJ whole genome shotgun (WGS) entry which is preliminary data.</text>
</comment>
<dbReference type="EMBL" id="CAHR02000004">
    <property type="protein sequence ID" value="CCG80660.1"/>
    <property type="molecule type" value="Genomic_DNA"/>
</dbReference>
<dbReference type="PANTHER" id="PTHR43591:SF24">
    <property type="entry name" value="2-METHOXY-6-POLYPRENYL-1,4-BENZOQUINOL METHYLASE, MITOCHONDRIAL"/>
    <property type="match status" value="1"/>
</dbReference>
<dbReference type="Gene3D" id="3.40.50.150">
    <property type="entry name" value="Vaccinia Virus protein VP39"/>
    <property type="match status" value="1"/>
</dbReference>
<dbReference type="Proteomes" id="UP000013776">
    <property type="component" value="Unassembled WGS sequence"/>
</dbReference>
<sequence>MNTIKDLTNTLPKVKESSASHDIIETPCIHNLNKSHERIITWDKTDLREYGRLERRHEIVKALLDDRLHQAPILNPRRILDCSSGSGCWALEACARYPAASVTGLDMSNLQCLGPLSDRLQFCQGRLDRDLPFADCTFDLVHSQAVQSQVSDWSAFVSELYRVTTPGGWVQLVEPDADGVSTDEHSTGLGDSLTKWINICNYASVMMGHDTAVHLKLVDILTTIGFENIQSTDLKARSFVPEVEGQSAGANKIVAKLIKRDMTESVRNCGKDALQVLSTDQSEEEIQRFIQDVVKDFKRTTNKWYLGYRAIVAQKPV</sequence>
<dbReference type="SUPFAM" id="SSF53335">
    <property type="entry name" value="S-adenosyl-L-methionine-dependent methyltransferases"/>
    <property type="match status" value="1"/>
</dbReference>
<dbReference type="eggNOG" id="ENOG502RS1R">
    <property type="taxonomic scope" value="Eukaryota"/>
</dbReference>
<protein>
    <submittedName>
        <fullName evidence="2">TAM domain methyltransferase</fullName>
    </submittedName>
</protein>
<dbReference type="VEuPathDB" id="FungiDB:TAPDE_000193"/>
<accession>R4X6G0</accession>
<dbReference type="PANTHER" id="PTHR43591">
    <property type="entry name" value="METHYLTRANSFERASE"/>
    <property type="match status" value="1"/>
</dbReference>
<dbReference type="CDD" id="cd02440">
    <property type="entry name" value="AdoMet_MTases"/>
    <property type="match status" value="1"/>
</dbReference>
<name>R4X6G0_TAPDE</name>
<organism evidence="2 3">
    <name type="scientific">Taphrina deformans (strain PYCC 5710 / ATCC 11124 / CBS 356.35 / IMI 108563 / JCM 9778 / NBRC 8474)</name>
    <name type="common">Peach leaf curl fungus</name>
    <name type="synonym">Lalaria deformans</name>
    <dbReference type="NCBI Taxonomy" id="1097556"/>
    <lineage>
        <taxon>Eukaryota</taxon>
        <taxon>Fungi</taxon>
        <taxon>Dikarya</taxon>
        <taxon>Ascomycota</taxon>
        <taxon>Taphrinomycotina</taxon>
        <taxon>Taphrinomycetes</taxon>
        <taxon>Taphrinales</taxon>
        <taxon>Taphrinaceae</taxon>
        <taxon>Taphrina</taxon>
    </lineage>
</organism>
<dbReference type="InterPro" id="IPR013216">
    <property type="entry name" value="Methyltransf_11"/>
</dbReference>
<dbReference type="OrthoDB" id="2013972at2759"/>
<keyword evidence="2" id="KW-0489">Methyltransferase</keyword>
<dbReference type="STRING" id="1097556.R4X6G0"/>
<evidence type="ECO:0000313" key="2">
    <source>
        <dbReference type="EMBL" id="CCG80660.1"/>
    </source>
</evidence>
<dbReference type="GO" id="GO:0008757">
    <property type="term" value="F:S-adenosylmethionine-dependent methyltransferase activity"/>
    <property type="evidence" value="ECO:0007669"/>
    <property type="project" value="InterPro"/>
</dbReference>
<keyword evidence="2" id="KW-0808">Transferase</keyword>
<gene>
    <name evidence="2" type="ORF">TAPDE_000193</name>
</gene>
<proteinExistence type="predicted"/>